<reference evidence="6" key="1">
    <citation type="submission" date="2019-09" db="EMBL/GenBank/DDBJ databases">
        <title>Mumia zhuanghuii sp. nov. isolated from the intestinal contents of plateau pika (Ochotona curzoniae) in the Qinghai-Tibet plateau of China.</title>
        <authorList>
            <person name="Tian Z."/>
        </authorList>
    </citation>
    <scope>NUCLEOTIDE SEQUENCE [LARGE SCALE GENOMIC DNA]</scope>
    <source>
        <strain evidence="6">L-033</strain>
    </source>
</reference>
<keyword evidence="1" id="KW-0479">Metal-binding</keyword>
<dbReference type="Pfam" id="PF00491">
    <property type="entry name" value="Arginase"/>
    <property type="match status" value="1"/>
</dbReference>
<evidence type="ECO:0000313" key="5">
    <source>
        <dbReference type="EMBL" id="KAA9130061.1"/>
    </source>
</evidence>
<dbReference type="PANTHER" id="PTHR43782:SF3">
    <property type="entry name" value="ARGINASE"/>
    <property type="match status" value="1"/>
</dbReference>
<comment type="similarity">
    <text evidence="4">Belongs to the arginase family.</text>
</comment>
<proteinExistence type="inferred from homology"/>
<dbReference type="SUPFAM" id="SSF52768">
    <property type="entry name" value="Arginase/deacetylase"/>
    <property type="match status" value="1"/>
</dbReference>
<name>A0A5N0T5G1_9MICO</name>
<dbReference type="PROSITE" id="PS51409">
    <property type="entry name" value="ARGINASE_2"/>
    <property type="match status" value="1"/>
</dbReference>
<keyword evidence="2" id="KW-0378">Hydrolase</keyword>
<dbReference type="InterPro" id="IPR023696">
    <property type="entry name" value="Ureohydrolase_dom_sf"/>
</dbReference>
<evidence type="ECO:0000313" key="6">
    <source>
        <dbReference type="Proteomes" id="UP000326838"/>
    </source>
</evidence>
<keyword evidence="6" id="KW-1185">Reference proteome</keyword>
<evidence type="ECO:0000256" key="4">
    <source>
        <dbReference type="PROSITE-ProRule" id="PRU00742"/>
    </source>
</evidence>
<keyword evidence="3" id="KW-0464">Manganese</keyword>
<dbReference type="RefSeq" id="WP_150895580.1">
    <property type="nucleotide sequence ID" value="NZ_VYUY01000022.1"/>
</dbReference>
<sequence length="273" mass="27736">MTRFVIVPQWQGSPSARAMQLVDGAEAIAGDLPRASCTRVPVPLEAGDALGTGVQRYSALRQVRESLEEALGSDPERALTVGGDCSVAVAAVGESAARAGRVVLVWADAHADLHTPDTSPSGAFGGMALRAILGDGAEGLTLPRETILPTDVILLGARSLDAEESAYIAARGIRVLSADDLREPSLLVDAVTGLGADAVHLHVDVDALDPADMPGVKAAEPFGVELTGLIRALKAVRQAVPLAGSSLAGFTPASAASAAADMGTLLRLVGALA</sequence>
<dbReference type="GO" id="GO:0005829">
    <property type="term" value="C:cytosol"/>
    <property type="evidence" value="ECO:0007669"/>
    <property type="project" value="TreeGrafter"/>
</dbReference>
<evidence type="ECO:0000256" key="1">
    <source>
        <dbReference type="ARBA" id="ARBA00022723"/>
    </source>
</evidence>
<dbReference type="Proteomes" id="UP000326838">
    <property type="component" value="Unassembled WGS sequence"/>
</dbReference>
<dbReference type="Gene3D" id="3.40.800.10">
    <property type="entry name" value="Ureohydrolase domain"/>
    <property type="match status" value="1"/>
</dbReference>
<protein>
    <submittedName>
        <fullName evidence="5">Arginase family protein</fullName>
    </submittedName>
</protein>
<dbReference type="CDD" id="cd09999">
    <property type="entry name" value="Arginase-like_1"/>
    <property type="match status" value="1"/>
</dbReference>
<dbReference type="InterPro" id="IPR006035">
    <property type="entry name" value="Ureohydrolase"/>
</dbReference>
<gene>
    <name evidence="5" type="ORF">F6B40_15375</name>
</gene>
<evidence type="ECO:0000256" key="3">
    <source>
        <dbReference type="ARBA" id="ARBA00023211"/>
    </source>
</evidence>
<dbReference type="GO" id="GO:0004053">
    <property type="term" value="F:arginase activity"/>
    <property type="evidence" value="ECO:0007669"/>
    <property type="project" value="TreeGrafter"/>
</dbReference>
<comment type="caution">
    <text evidence="5">The sequence shown here is derived from an EMBL/GenBank/DDBJ whole genome shotgun (WGS) entry which is preliminary data.</text>
</comment>
<dbReference type="AlphaFoldDB" id="A0A5N0T5G1"/>
<dbReference type="EMBL" id="VYUY01000022">
    <property type="protein sequence ID" value="KAA9130061.1"/>
    <property type="molecule type" value="Genomic_DNA"/>
</dbReference>
<dbReference type="PANTHER" id="PTHR43782">
    <property type="entry name" value="ARGINASE"/>
    <property type="match status" value="1"/>
</dbReference>
<evidence type="ECO:0000256" key="2">
    <source>
        <dbReference type="ARBA" id="ARBA00022801"/>
    </source>
</evidence>
<accession>A0A5N0T5G1</accession>
<dbReference type="PRINTS" id="PR00116">
    <property type="entry name" value="ARGINASE"/>
</dbReference>
<organism evidence="5 6">
    <name type="scientific">Microbacterium caowuchunii</name>
    <dbReference type="NCBI Taxonomy" id="2614638"/>
    <lineage>
        <taxon>Bacteria</taxon>
        <taxon>Bacillati</taxon>
        <taxon>Actinomycetota</taxon>
        <taxon>Actinomycetes</taxon>
        <taxon>Micrococcales</taxon>
        <taxon>Microbacteriaceae</taxon>
        <taxon>Microbacterium</taxon>
    </lineage>
</organism>
<dbReference type="GO" id="GO:0030145">
    <property type="term" value="F:manganese ion binding"/>
    <property type="evidence" value="ECO:0007669"/>
    <property type="project" value="TreeGrafter"/>
</dbReference>